<evidence type="ECO:0000313" key="2">
    <source>
        <dbReference type="Proteomes" id="UP001285636"/>
    </source>
</evidence>
<dbReference type="Pfam" id="PF18846">
    <property type="entry name" value="baeRF_family5"/>
    <property type="match status" value="1"/>
</dbReference>
<comment type="caution">
    <text evidence="1">The sequence shown here is derived from an EMBL/GenBank/DDBJ whole genome shotgun (WGS) entry which is preliminary data.</text>
</comment>
<dbReference type="AlphaFoldDB" id="A0AAJ2KU30"/>
<dbReference type="InterPro" id="IPR040983">
    <property type="entry name" value="Bact_RF_family5"/>
</dbReference>
<accession>A0AAJ2KU30</accession>
<protein>
    <submittedName>
        <fullName evidence="1">VLRF1 family aeRF1-type release factor</fullName>
    </submittedName>
</protein>
<proteinExistence type="predicted"/>
<dbReference type="Proteomes" id="UP001285636">
    <property type="component" value="Unassembled WGS sequence"/>
</dbReference>
<dbReference type="EMBL" id="JAWJAY010000001">
    <property type="protein sequence ID" value="MDV2885117.1"/>
    <property type="molecule type" value="Genomic_DNA"/>
</dbReference>
<reference evidence="1" key="1">
    <citation type="submission" date="2023-10" db="EMBL/GenBank/DDBJ databases">
        <title>Screening of Alkalihalophilus pseudofirmusBZ-TG-HK211 and Its Alleviation of Salt Stress on Rapeseed Growth.</title>
        <authorList>
            <person name="Zhao B."/>
            <person name="Guo T."/>
        </authorList>
    </citation>
    <scope>NUCLEOTIDE SEQUENCE</scope>
    <source>
        <strain evidence="1">BZ-TG-HK211</strain>
    </source>
</reference>
<dbReference type="RefSeq" id="WP_323466504.1">
    <property type="nucleotide sequence ID" value="NZ_CP144224.1"/>
</dbReference>
<gene>
    <name evidence="1" type="ORF">RYX45_07980</name>
</gene>
<evidence type="ECO:0000313" key="1">
    <source>
        <dbReference type="EMBL" id="MDV2885117.1"/>
    </source>
</evidence>
<sequence>MPLEKELQKLRDKQCAEGCLTIYLNTDQSSVDQKKGEWKIRLKNGLNKIEEYIQASNESELQSFKKLKKIASKEIPDMQTSLSRSLIFLGSADGEWEIKKLNVPVENEFRWENKPAIEQLEKIQQDYPKVGVLVIQKLDVFVIETSLGEVDREFAYSWDIEDEDWKEYEGIASADRTASGATHKDQYDQRFEANQQRWFKQLAQDIQKKAKEAGWQEIYVSGSNEAAGEFEKHLTFREVTVIPKNFTKIKGHEIVSEVLAS</sequence>
<organism evidence="1 2">
    <name type="scientific">Alkalihalophilus pseudofirmus</name>
    <name type="common">Bacillus pseudofirmus</name>
    <dbReference type="NCBI Taxonomy" id="79885"/>
    <lineage>
        <taxon>Bacteria</taxon>
        <taxon>Bacillati</taxon>
        <taxon>Bacillota</taxon>
        <taxon>Bacilli</taxon>
        <taxon>Bacillales</taxon>
        <taxon>Bacillaceae</taxon>
        <taxon>Alkalihalophilus</taxon>
    </lineage>
</organism>
<name>A0AAJ2KU30_ALKPS</name>